<feature type="domain" description="N-acetyltransferase" evidence="3">
    <location>
        <begin position="5"/>
        <end position="153"/>
    </location>
</feature>
<dbReference type="GO" id="GO:0016747">
    <property type="term" value="F:acyltransferase activity, transferring groups other than amino-acyl groups"/>
    <property type="evidence" value="ECO:0007669"/>
    <property type="project" value="InterPro"/>
</dbReference>
<dbReference type="PANTHER" id="PTHR43877">
    <property type="entry name" value="AMINOALKYLPHOSPHONATE N-ACETYLTRANSFERASE-RELATED-RELATED"/>
    <property type="match status" value="1"/>
</dbReference>
<keyword evidence="1" id="KW-0808">Transferase</keyword>
<proteinExistence type="predicted"/>
<dbReference type="CDD" id="cd04301">
    <property type="entry name" value="NAT_SF"/>
    <property type="match status" value="1"/>
</dbReference>
<keyword evidence="4" id="KW-0689">Ribosomal protein</keyword>
<accession>A0A329BI40</accession>
<evidence type="ECO:0000259" key="3">
    <source>
        <dbReference type="PROSITE" id="PS51186"/>
    </source>
</evidence>
<keyword evidence="4" id="KW-0687">Ribonucleoprotein</keyword>
<dbReference type="RefSeq" id="WP_111934403.1">
    <property type="nucleotide sequence ID" value="NZ_CADFFP010000026.1"/>
</dbReference>
<dbReference type="EMBL" id="QLTK01000024">
    <property type="protein sequence ID" value="RAS22386.1"/>
    <property type="molecule type" value="Genomic_DNA"/>
</dbReference>
<evidence type="ECO:0000313" key="4">
    <source>
        <dbReference type="EMBL" id="RAS22386.1"/>
    </source>
</evidence>
<dbReference type="AlphaFoldDB" id="A0A329BI40"/>
<dbReference type="InterPro" id="IPR016181">
    <property type="entry name" value="Acyl_CoA_acyltransferase"/>
</dbReference>
<name>A0A329BI40_9BURK</name>
<keyword evidence="2" id="KW-0012">Acyltransferase</keyword>
<protein>
    <submittedName>
        <fullName evidence="4">Ribosomal protein S18 acetylase RimI-like enzyme</fullName>
    </submittedName>
</protein>
<dbReference type="Gene3D" id="3.40.630.30">
    <property type="match status" value="1"/>
</dbReference>
<dbReference type="Pfam" id="PF00583">
    <property type="entry name" value="Acetyltransf_1"/>
    <property type="match status" value="1"/>
</dbReference>
<evidence type="ECO:0000256" key="1">
    <source>
        <dbReference type="ARBA" id="ARBA00022679"/>
    </source>
</evidence>
<dbReference type="PROSITE" id="PS51186">
    <property type="entry name" value="GNAT"/>
    <property type="match status" value="1"/>
</dbReference>
<dbReference type="SUPFAM" id="SSF55729">
    <property type="entry name" value="Acyl-CoA N-acyltransferases (Nat)"/>
    <property type="match status" value="1"/>
</dbReference>
<comment type="caution">
    <text evidence="4">The sequence shown here is derived from an EMBL/GenBank/DDBJ whole genome shotgun (WGS) entry which is preliminary data.</text>
</comment>
<organism evidence="4 5">
    <name type="scientific">Paraburkholderia bryophila</name>
    <dbReference type="NCBI Taxonomy" id="420952"/>
    <lineage>
        <taxon>Bacteria</taxon>
        <taxon>Pseudomonadati</taxon>
        <taxon>Pseudomonadota</taxon>
        <taxon>Betaproteobacteria</taxon>
        <taxon>Burkholderiales</taxon>
        <taxon>Burkholderiaceae</taxon>
        <taxon>Paraburkholderia</taxon>
    </lineage>
</organism>
<dbReference type="OrthoDB" id="6871659at2"/>
<reference evidence="4 5" key="1">
    <citation type="submission" date="2018-06" db="EMBL/GenBank/DDBJ databases">
        <title>Genomic Encyclopedia of Type Strains, Phase III (KMG-III): the genomes of soil and plant-associated and newly described type strains.</title>
        <authorList>
            <person name="Whitman W."/>
        </authorList>
    </citation>
    <scope>NUCLEOTIDE SEQUENCE [LARGE SCALE GENOMIC DNA]</scope>
    <source>
        <strain evidence="4 5">LMG 23644</strain>
    </source>
</reference>
<dbReference type="Proteomes" id="UP000248918">
    <property type="component" value="Unassembled WGS sequence"/>
</dbReference>
<dbReference type="GO" id="GO:0005840">
    <property type="term" value="C:ribosome"/>
    <property type="evidence" value="ECO:0007669"/>
    <property type="project" value="UniProtKB-KW"/>
</dbReference>
<gene>
    <name evidence="4" type="ORF">BX591_12497</name>
</gene>
<evidence type="ECO:0000256" key="2">
    <source>
        <dbReference type="ARBA" id="ARBA00023315"/>
    </source>
</evidence>
<dbReference type="InterPro" id="IPR050832">
    <property type="entry name" value="Bact_Acetyltransf"/>
</dbReference>
<sequence>MTSLYSIRRARPTDLPTIYLGELDYIRQIEPQQETRWAGGMQFHLKQWTNDLDRMFIAESGDTPVGYFFWEVHGEAAVLASIYVVPDRRGNGLGRQLLTQFIADARAQGFGTLTLGVKADNPARRLYENAGFRYTHDEQGYRHYVYPTAERITGAEV</sequence>
<evidence type="ECO:0000313" key="5">
    <source>
        <dbReference type="Proteomes" id="UP000248918"/>
    </source>
</evidence>
<dbReference type="InterPro" id="IPR000182">
    <property type="entry name" value="GNAT_dom"/>
</dbReference>